<gene>
    <name evidence="2" type="ORF">EFA69_19290</name>
</gene>
<dbReference type="AlphaFoldDB" id="A0A3M9MTI9"/>
<name>A0A3M9MTI9_9BACT</name>
<protein>
    <submittedName>
        <fullName evidence="2">Uncharacterized protein</fullName>
    </submittedName>
</protein>
<accession>A0A3M9MTI9</accession>
<feature type="transmembrane region" description="Helical" evidence="1">
    <location>
        <begin position="6"/>
        <end position="23"/>
    </location>
</feature>
<keyword evidence="1" id="KW-0472">Membrane</keyword>
<feature type="transmembrane region" description="Helical" evidence="1">
    <location>
        <begin position="112"/>
        <end position="131"/>
    </location>
</feature>
<keyword evidence="3" id="KW-1185">Reference proteome</keyword>
<comment type="caution">
    <text evidence="2">The sequence shown here is derived from an EMBL/GenBank/DDBJ whole genome shotgun (WGS) entry which is preliminary data.</text>
</comment>
<feature type="transmembrane region" description="Helical" evidence="1">
    <location>
        <begin position="152"/>
        <end position="173"/>
    </location>
</feature>
<organism evidence="2 3">
    <name type="scientific">Rufibacter immobilis</name>
    <dbReference type="NCBI Taxonomy" id="1348778"/>
    <lineage>
        <taxon>Bacteria</taxon>
        <taxon>Pseudomonadati</taxon>
        <taxon>Bacteroidota</taxon>
        <taxon>Cytophagia</taxon>
        <taxon>Cytophagales</taxon>
        <taxon>Hymenobacteraceae</taxon>
        <taxon>Rufibacter</taxon>
    </lineage>
</organism>
<feature type="transmembrane region" description="Helical" evidence="1">
    <location>
        <begin position="86"/>
        <end position="106"/>
    </location>
</feature>
<keyword evidence="1" id="KW-1133">Transmembrane helix</keyword>
<evidence type="ECO:0000313" key="2">
    <source>
        <dbReference type="EMBL" id="RNI28213.1"/>
    </source>
</evidence>
<keyword evidence="1" id="KW-0812">Transmembrane</keyword>
<evidence type="ECO:0000256" key="1">
    <source>
        <dbReference type="SAM" id="Phobius"/>
    </source>
</evidence>
<reference evidence="2 3" key="1">
    <citation type="submission" date="2018-11" db="EMBL/GenBank/DDBJ databases">
        <title>Rufibacter latericius sp. nov., isolated from water in Baiyang Lake.</title>
        <authorList>
            <person name="Yang Y."/>
        </authorList>
    </citation>
    <scope>NUCLEOTIDE SEQUENCE [LARGE SCALE GENOMIC DNA]</scope>
    <source>
        <strain evidence="2 3">MCC P1</strain>
    </source>
</reference>
<dbReference type="Proteomes" id="UP000271010">
    <property type="component" value="Unassembled WGS sequence"/>
</dbReference>
<evidence type="ECO:0000313" key="3">
    <source>
        <dbReference type="Proteomes" id="UP000271010"/>
    </source>
</evidence>
<dbReference type="EMBL" id="RJJE01000017">
    <property type="protein sequence ID" value="RNI28213.1"/>
    <property type="molecule type" value="Genomic_DNA"/>
</dbReference>
<proteinExistence type="predicted"/>
<sequence>MLSTTLLSVAFFGFVSIGLYRGVKLRDTLGNITDKNSFRRNGQKGDRTGLFNMGDFFSGFTGKGSSGSSDSGFDLGDLSGDDGCSAVILGILVWVAAAVAISILLILFGEMLLVALFSFIAMRYWIFYRSLRLVFRHSHQTRGRLWSSLRYGLVYTLLYNSWIYGIFLLIEYWRR</sequence>